<gene>
    <name evidence="1" type="ORF">DK847_14620</name>
</gene>
<protein>
    <submittedName>
        <fullName evidence="1">Cupin domain-containing protein</fullName>
    </submittedName>
</protein>
<dbReference type="RefSeq" id="WP_111199242.1">
    <property type="nucleotide sequence ID" value="NZ_QKVK01000006.1"/>
</dbReference>
<dbReference type="AlphaFoldDB" id="A0A2W2BSI3"/>
<keyword evidence="2" id="KW-1185">Reference proteome</keyword>
<organism evidence="1 2">
    <name type="scientific">Aestuariivirga litoralis</name>
    <dbReference type="NCBI Taxonomy" id="2650924"/>
    <lineage>
        <taxon>Bacteria</taxon>
        <taxon>Pseudomonadati</taxon>
        <taxon>Pseudomonadota</taxon>
        <taxon>Alphaproteobacteria</taxon>
        <taxon>Hyphomicrobiales</taxon>
        <taxon>Aestuariivirgaceae</taxon>
        <taxon>Aestuariivirga</taxon>
    </lineage>
</organism>
<reference evidence="2" key="1">
    <citation type="submission" date="2018-06" db="EMBL/GenBank/DDBJ databases">
        <title>Aestuariibacter litoralis strain KCTC 52945T.</title>
        <authorList>
            <person name="Li X."/>
            <person name="Salam N."/>
            <person name="Li J.-L."/>
            <person name="Chen Y.-M."/>
            <person name="Yang Z.-W."/>
            <person name="Zhang L.-Y."/>
            <person name="Han M.-X."/>
            <person name="Xiao M."/>
            <person name="Li W.-J."/>
        </authorList>
    </citation>
    <scope>NUCLEOTIDE SEQUENCE [LARGE SCALE GENOMIC DNA]</scope>
    <source>
        <strain evidence="2">KCTC 52945</strain>
    </source>
</reference>
<dbReference type="Proteomes" id="UP000248795">
    <property type="component" value="Unassembled WGS sequence"/>
</dbReference>
<sequence length="140" mass="14759">MSAVFTTTAASADAVAPVTRINGQTPPGRLLPLEQPTVMLDTLDSNGNRVVVMKGIRKAGTRVGIHIHRYGGHTCVLSGVITDFVEGHAPMIFPAGSCYYMPAGVPMTAANLGTQDAELIDNFILPPGEPMITILEPGYP</sequence>
<evidence type="ECO:0000313" key="1">
    <source>
        <dbReference type="EMBL" id="PZF76406.1"/>
    </source>
</evidence>
<dbReference type="InterPro" id="IPR014710">
    <property type="entry name" value="RmlC-like_jellyroll"/>
</dbReference>
<proteinExistence type="predicted"/>
<accession>A0A2W2BSI3</accession>
<dbReference type="EMBL" id="QKVK01000006">
    <property type="protein sequence ID" value="PZF76406.1"/>
    <property type="molecule type" value="Genomic_DNA"/>
</dbReference>
<dbReference type="Gene3D" id="2.60.120.10">
    <property type="entry name" value="Jelly Rolls"/>
    <property type="match status" value="1"/>
</dbReference>
<name>A0A2W2BSI3_9HYPH</name>
<comment type="caution">
    <text evidence="1">The sequence shown here is derived from an EMBL/GenBank/DDBJ whole genome shotgun (WGS) entry which is preliminary data.</text>
</comment>
<evidence type="ECO:0000313" key="2">
    <source>
        <dbReference type="Proteomes" id="UP000248795"/>
    </source>
</evidence>
<dbReference type="InterPro" id="IPR011051">
    <property type="entry name" value="RmlC_Cupin_sf"/>
</dbReference>
<dbReference type="SUPFAM" id="SSF51182">
    <property type="entry name" value="RmlC-like cupins"/>
    <property type="match status" value="1"/>
</dbReference>